<evidence type="ECO:0000313" key="1">
    <source>
        <dbReference type="EMBL" id="MDK9580809.1"/>
    </source>
</evidence>
<dbReference type="SUPFAM" id="SSF53098">
    <property type="entry name" value="Ribonuclease H-like"/>
    <property type="match status" value="1"/>
</dbReference>
<accession>A0ABT7HKZ6</accession>
<proteinExistence type="predicted"/>
<dbReference type="EMBL" id="JASSPP010000007">
    <property type="protein sequence ID" value="MDK9580809.1"/>
    <property type="molecule type" value="Genomic_DNA"/>
</dbReference>
<keyword evidence="2" id="KW-1185">Reference proteome</keyword>
<gene>
    <name evidence="1" type="ORF">QQA45_04675</name>
</gene>
<dbReference type="Gene3D" id="3.30.420.10">
    <property type="entry name" value="Ribonuclease H-like superfamily/Ribonuclease H"/>
    <property type="match status" value="1"/>
</dbReference>
<reference evidence="1 2" key="1">
    <citation type="submission" date="2023-06" db="EMBL/GenBank/DDBJ databases">
        <title>Antibody response to the Sneathia vaginalis cytopathogenic toxin A during pregnancy.</title>
        <authorList>
            <person name="Mccoy Z.T."/>
            <person name="Serrano M.G."/>
            <person name="Spaine K."/>
            <person name="Edwards D.J."/>
            <person name="Buck G.A."/>
            <person name="Jefferson K."/>
        </authorList>
    </citation>
    <scope>NUCLEOTIDE SEQUENCE [LARGE SCALE GENOMIC DNA]</scope>
    <source>
        <strain evidence="1 2">CCUG 42621</strain>
    </source>
</reference>
<name>A0ABT7HKZ6_9FUSO</name>
<protein>
    <submittedName>
        <fullName evidence="1">Uncharacterized protein</fullName>
    </submittedName>
</protein>
<organism evidence="1 2">
    <name type="scientific">Sneathia sanguinegens</name>
    <dbReference type="NCBI Taxonomy" id="40543"/>
    <lineage>
        <taxon>Bacteria</taxon>
        <taxon>Fusobacteriati</taxon>
        <taxon>Fusobacteriota</taxon>
        <taxon>Fusobacteriia</taxon>
        <taxon>Fusobacteriales</taxon>
        <taxon>Leptotrichiaceae</taxon>
        <taxon>Sneathia</taxon>
    </lineage>
</organism>
<evidence type="ECO:0000313" key="2">
    <source>
        <dbReference type="Proteomes" id="UP001225134"/>
    </source>
</evidence>
<dbReference type="Proteomes" id="UP001225134">
    <property type="component" value="Unassembled WGS sequence"/>
</dbReference>
<sequence>MWAYDFEVYPSWWCVCFINVASGEKQVFTSDDSFIKLLEFINDVKIFVGFNNYYYDDVILYALVYERYNPKKLYEISTMLIQGDVKITFKRKANELLSLDCMQELMLGVSLKEIEGNLGMNIVECSVPFDKEWLTETEKQEIIKYCFHDVYATKELFNIRTDYFMAKFQIVKEFNLSKLDVKKTRANLVALVLKAKRVHGRDSERLNILLLLIK</sequence>
<dbReference type="RefSeq" id="WP_285153059.1">
    <property type="nucleotide sequence ID" value="NZ_JASSPP010000007.1"/>
</dbReference>
<dbReference type="InterPro" id="IPR012337">
    <property type="entry name" value="RNaseH-like_sf"/>
</dbReference>
<comment type="caution">
    <text evidence="1">The sequence shown here is derived from an EMBL/GenBank/DDBJ whole genome shotgun (WGS) entry which is preliminary data.</text>
</comment>
<dbReference type="InterPro" id="IPR036397">
    <property type="entry name" value="RNaseH_sf"/>
</dbReference>